<evidence type="ECO:0000256" key="1">
    <source>
        <dbReference type="SAM" id="Phobius"/>
    </source>
</evidence>
<sequence>MPYQHTQFGWPILALLSWILSFVLLALYILGPSVPVYLFAGAVVLVAFLFHKLTIVVTDTSVKWGFGLGVFGKDIAFTEIESVHSVTNSWQHGLGIKITHDGWVYGVSGFSAIALVLKDGTQIRIGTNDQARLLSVLMQFLPQTSSVQSDEK</sequence>
<evidence type="ECO:0000313" key="2">
    <source>
        <dbReference type="EMBL" id="OUL58639.1"/>
    </source>
</evidence>
<keyword evidence="1" id="KW-1133">Transmembrane helix</keyword>
<proteinExistence type="predicted"/>
<dbReference type="Proteomes" id="UP000194841">
    <property type="component" value="Unassembled WGS sequence"/>
</dbReference>
<reference evidence="2 3" key="1">
    <citation type="submission" date="2017-02" db="EMBL/GenBank/DDBJ databases">
        <title>Pseudoalteromonas ulvae TC14 Genome.</title>
        <authorList>
            <person name="Molmeret M."/>
        </authorList>
    </citation>
    <scope>NUCLEOTIDE SEQUENCE [LARGE SCALE GENOMIC DNA]</scope>
    <source>
        <strain evidence="2">TC14</strain>
    </source>
</reference>
<evidence type="ECO:0000313" key="3">
    <source>
        <dbReference type="Proteomes" id="UP000194841"/>
    </source>
</evidence>
<gene>
    <name evidence="2" type="ORF">B1199_10005</name>
</gene>
<dbReference type="RefSeq" id="WP_086743941.1">
    <property type="nucleotide sequence ID" value="NZ_MWPV01000002.1"/>
</dbReference>
<keyword evidence="3" id="KW-1185">Reference proteome</keyword>
<dbReference type="AlphaFoldDB" id="A0A244CTT2"/>
<comment type="caution">
    <text evidence="2">The sequence shown here is derived from an EMBL/GenBank/DDBJ whole genome shotgun (WGS) entry which is preliminary data.</text>
</comment>
<evidence type="ECO:0008006" key="4">
    <source>
        <dbReference type="Google" id="ProtNLM"/>
    </source>
</evidence>
<accession>A0A244CTT2</accession>
<dbReference type="EMBL" id="MWPV01000002">
    <property type="protein sequence ID" value="OUL58639.1"/>
    <property type="molecule type" value="Genomic_DNA"/>
</dbReference>
<name>A0A244CTT2_PSEDV</name>
<protein>
    <recommendedName>
        <fullName evidence="4">Bacterial Pleckstrin homology domain-containing protein</fullName>
    </recommendedName>
</protein>
<keyword evidence="1" id="KW-0812">Transmembrane</keyword>
<dbReference type="OrthoDB" id="5471116at2"/>
<feature type="transmembrane region" description="Helical" evidence="1">
    <location>
        <begin position="12"/>
        <end position="30"/>
    </location>
</feature>
<feature type="transmembrane region" description="Helical" evidence="1">
    <location>
        <begin position="36"/>
        <end position="57"/>
    </location>
</feature>
<organism evidence="2 3">
    <name type="scientific">Pseudoalteromonas ulvae</name>
    <dbReference type="NCBI Taxonomy" id="107327"/>
    <lineage>
        <taxon>Bacteria</taxon>
        <taxon>Pseudomonadati</taxon>
        <taxon>Pseudomonadota</taxon>
        <taxon>Gammaproteobacteria</taxon>
        <taxon>Alteromonadales</taxon>
        <taxon>Pseudoalteromonadaceae</taxon>
        <taxon>Pseudoalteromonas</taxon>
    </lineage>
</organism>
<keyword evidence="1" id="KW-0472">Membrane</keyword>